<dbReference type="HOGENOM" id="CLU_772527_0_0_1"/>
<proteinExistence type="predicted"/>
<gene>
    <name evidence="1" type="ORF">SELMODRAFT_424552</name>
</gene>
<evidence type="ECO:0000313" key="1">
    <source>
        <dbReference type="EMBL" id="EFJ13423.1"/>
    </source>
</evidence>
<dbReference type="AlphaFoldDB" id="D8SQA1"/>
<reference evidence="1 2" key="1">
    <citation type="journal article" date="2011" name="Science">
        <title>The Selaginella genome identifies genetic changes associated with the evolution of vascular plants.</title>
        <authorList>
            <person name="Banks J.A."/>
            <person name="Nishiyama T."/>
            <person name="Hasebe M."/>
            <person name="Bowman J.L."/>
            <person name="Gribskov M."/>
            <person name="dePamphilis C."/>
            <person name="Albert V.A."/>
            <person name="Aono N."/>
            <person name="Aoyama T."/>
            <person name="Ambrose B.A."/>
            <person name="Ashton N.W."/>
            <person name="Axtell M.J."/>
            <person name="Barker E."/>
            <person name="Barker M.S."/>
            <person name="Bennetzen J.L."/>
            <person name="Bonawitz N.D."/>
            <person name="Chapple C."/>
            <person name="Cheng C."/>
            <person name="Correa L.G."/>
            <person name="Dacre M."/>
            <person name="DeBarry J."/>
            <person name="Dreyer I."/>
            <person name="Elias M."/>
            <person name="Engstrom E.M."/>
            <person name="Estelle M."/>
            <person name="Feng L."/>
            <person name="Finet C."/>
            <person name="Floyd S.K."/>
            <person name="Frommer W.B."/>
            <person name="Fujita T."/>
            <person name="Gramzow L."/>
            <person name="Gutensohn M."/>
            <person name="Harholt J."/>
            <person name="Hattori M."/>
            <person name="Heyl A."/>
            <person name="Hirai T."/>
            <person name="Hiwatashi Y."/>
            <person name="Ishikawa M."/>
            <person name="Iwata M."/>
            <person name="Karol K.G."/>
            <person name="Koehler B."/>
            <person name="Kolukisaoglu U."/>
            <person name="Kubo M."/>
            <person name="Kurata T."/>
            <person name="Lalonde S."/>
            <person name="Li K."/>
            <person name="Li Y."/>
            <person name="Litt A."/>
            <person name="Lyons E."/>
            <person name="Manning G."/>
            <person name="Maruyama T."/>
            <person name="Michael T.P."/>
            <person name="Mikami K."/>
            <person name="Miyazaki S."/>
            <person name="Morinaga S."/>
            <person name="Murata T."/>
            <person name="Mueller-Roeber B."/>
            <person name="Nelson D.R."/>
            <person name="Obara M."/>
            <person name="Oguri Y."/>
            <person name="Olmstead R.G."/>
            <person name="Onodera N."/>
            <person name="Petersen B.L."/>
            <person name="Pils B."/>
            <person name="Prigge M."/>
            <person name="Rensing S.A."/>
            <person name="Riano-Pachon D.M."/>
            <person name="Roberts A.W."/>
            <person name="Sato Y."/>
            <person name="Scheller H.V."/>
            <person name="Schulz B."/>
            <person name="Schulz C."/>
            <person name="Shakirov E.V."/>
            <person name="Shibagaki N."/>
            <person name="Shinohara N."/>
            <person name="Shippen D.E."/>
            <person name="Soerensen I."/>
            <person name="Sotooka R."/>
            <person name="Sugimoto N."/>
            <person name="Sugita M."/>
            <person name="Sumikawa N."/>
            <person name="Tanurdzic M."/>
            <person name="Theissen G."/>
            <person name="Ulvskov P."/>
            <person name="Wakazuki S."/>
            <person name="Weng J.K."/>
            <person name="Willats W.W."/>
            <person name="Wipf D."/>
            <person name="Wolf P.G."/>
            <person name="Yang L."/>
            <person name="Zimmer A.D."/>
            <person name="Zhu Q."/>
            <person name="Mitros T."/>
            <person name="Hellsten U."/>
            <person name="Loque D."/>
            <person name="Otillar R."/>
            <person name="Salamov A."/>
            <person name="Schmutz J."/>
            <person name="Shapiro H."/>
            <person name="Lindquist E."/>
            <person name="Lucas S."/>
            <person name="Rokhsar D."/>
            <person name="Grigoriev I.V."/>
        </authorList>
    </citation>
    <scope>NUCLEOTIDE SEQUENCE [LARGE SCALE GENOMIC DNA]</scope>
</reference>
<dbReference type="KEGG" id="smo:SELMODRAFT_424552"/>
<name>D8SQA1_SELML</name>
<dbReference type="InParanoid" id="D8SQA1"/>
<dbReference type="Gramene" id="EFJ13423">
    <property type="protein sequence ID" value="EFJ13423"/>
    <property type="gene ID" value="SELMODRAFT_424552"/>
</dbReference>
<accession>D8SQA1</accession>
<evidence type="ECO:0000313" key="2">
    <source>
        <dbReference type="Proteomes" id="UP000001514"/>
    </source>
</evidence>
<dbReference type="Proteomes" id="UP000001514">
    <property type="component" value="Unassembled WGS sequence"/>
</dbReference>
<organism evidence="2">
    <name type="scientific">Selaginella moellendorffii</name>
    <name type="common">Spikemoss</name>
    <dbReference type="NCBI Taxonomy" id="88036"/>
    <lineage>
        <taxon>Eukaryota</taxon>
        <taxon>Viridiplantae</taxon>
        <taxon>Streptophyta</taxon>
        <taxon>Embryophyta</taxon>
        <taxon>Tracheophyta</taxon>
        <taxon>Lycopodiopsida</taxon>
        <taxon>Selaginellales</taxon>
        <taxon>Selaginellaceae</taxon>
        <taxon>Selaginella</taxon>
    </lineage>
</organism>
<keyword evidence="2" id="KW-1185">Reference proteome</keyword>
<dbReference type="EMBL" id="GL377633">
    <property type="protein sequence ID" value="EFJ13423.1"/>
    <property type="molecule type" value="Genomic_DNA"/>
</dbReference>
<protein>
    <submittedName>
        <fullName evidence="1">Uncharacterized protein</fullName>
    </submittedName>
</protein>
<sequence length="359" mass="40429">MVLQWCLGFSKLVVYGPKGLGKSSDFRALACLTYQKLNTSAAEGPRGRVVFLWEETLVQDLVEALKNALLFSCLDEYSMYAQKCILGKIPARRSSIYFYTGFVPLFQELELEKEQQRTFRTSSVLVKKGVVLGGLKLRGAITLETFAVIPSRSIKSLLQLKPNSGFYYKPLDVCFPDVDDVVIWMDDKGELHIAALQCTVNIDEHLHSADQFMSLQPLKRWFPDVEEYVSRPLTESESVSQSSTDVEAASINLHFAFVGCSSRPGFTSGERESTLKMLTNAVLVGTPAYLMHILPLDGGLNADDYKVLVEITQRRTWPNRSNYTEVSDDVYPEPSSRRWLSETLESVIQVARSTRIKHC</sequence>